<feature type="region of interest" description="Disordered" evidence="3">
    <location>
        <begin position="97"/>
        <end position="122"/>
    </location>
</feature>
<feature type="compositionally biased region" description="Polar residues" evidence="3">
    <location>
        <begin position="174"/>
        <end position="191"/>
    </location>
</feature>
<reference evidence="5 6" key="1">
    <citation type="journal article" date="2017" name="Biotechnol. Biofuels">
        <title>Differential beta-glucosidase expression as a function of carbon source availability in Talaromyces amestolkiae: a genomic and proteomic approach.</title>
        <authorList>
            <person name="de Eugenio L.I."/>
            <person name="Mendez-Liter J.A."/>
            <person name="Nieto-Dominguez M."/>
            <person name="Alonso L."/>
            <person name="Gil-Munoz J."/>
            <person name="Barriuso J."/>
            <person name="Prieto A."/>
            <person name="Martinez M.J."/>
        </authorList>
    </citation>
    <scope>NUCLEOTIDE SEQUENCE [LARGE SCALE GENOMIC DNA]</scope>
    <source>
        <strain evidence="5 6">CIB</strain>
    </source>
</reference>
<feature type="domain" description="GDP/GTP exchange factor Sec2 N-terminal" evidence="4">
    <location>
        <begin position="193"/>
        <end position="273"/>
    </location>
</feature>
<feature type="coiled-coil region" evidence="2">
    <location>
        <begin position="211"/>
        <end position="260"/>
    </location>
</feature>
<keyword evidence="6" id="KW-1185">Reference proteome</keyword>
<evidence type="ECO:0000259" key="4">
    <source>
        <dbReference type="Pfam" id="PF06428"/>
    </source>
</evidence>
<dbReference type="Pfam" id="PF06428">
    <property type="entry name" value="Sec2p"/>
    <property type="match status" value="1"/>
</dbReference>
<dbReference type="SUPFAM" id="SSF144284">
    <property type="entry name" value="Sec2 N-terminal region"/>
    <property type="match status" value="1"/>
</dbReference>
<dbReference type="RefSeq" id="XP_040734115.1">
    <property type="nucleotide sequence ID" value="XM_040878107.1"/>
</dbReference>
<organism evidence="5 6">
    <name type="scientific">Talaromyces amestolkiae</name>
    <dbReference type="NCBI Taxonomy" id="1196081"/>
    <lineage>
        <taxon>Eukaryota</taxon>
        <taxon>Fungi</taxon>
        <taxon>Dikarya</taxon>
        <taxon>Ascomycota</taxon>
        <taxon>Pezizomycotina</taxon>
        <taxon>Eurotiomycetes</taxon>
        <taxon>Eurotiomycetidae</taxon>
        <taxon>Eurotiales</taxon>
        <taxon>Trichocomaceae</taxon>
        <taxon>Talaromyces</taxon>
        <taxon>Talaromyces sect. Talaromyces</taxon>
    </lineage>
</organism>
<dbReference type="InterPro" id="IPR009449">
    <property type="entry name" value="Sec2_N"/>
</dbReference>
<evidence type="ECO:0000313" key="5">
    <source>
        <dbReference type="EMBL" id="RAO69599.1"/>
    </source>
</evidence>
<dbReference type="GO" id="GO:0070319">
    <property type="term" value="C:Golgi to plasma membrane transport vesicle"/>
    <property type="evidence" value="ECO:0007669"/>
    <property type="project" value="TreeGrafter"/>
</dbReference>
<dbReference type="InterPro" id="IPR040351">
    <property type="entry name" value="RAB3IL/RAB3IP/Sec2"/>
</dbReference>
<feature type="coiled-coil region" evidence="2">
    <location>
        <begin position="40"/>
        <end position="95"/>
    </location>
</feature>
<evidence type="ECO:0000313" key="6">
    <source>
        <dbReference type="Proteomes" id="UP000249363"/>
    </source>
</evidence>
<dbReference type="PANTHER" id="PTHR14430">
    <property type="entry name" value="RABIN3-RELATED"/>
    <property type="match status" value="1"/>
</dbReference>
<comment type="caution">
    <text evidence="5">The sequence shown here is derived from an EMBL/GenBank/DDBJ whole genome shotgun (WGS) entry which is preliminary data.</text>
</comment>
<dbReference type="Gene3D" id="6.10.140.910">
    <property type="match status" value="1"/>
</dbReference>
<dbReference type="STRING" id="1196081.A0A364L1B0"/>
<evidence type="ECO:0000256" key="2">
    <source>
        <dbReference type="SAM" id="Coils"/>
    </source>
</evidence>
<protein>
    <recommendedName>
        <fullName evidence="4">GDP/GTP exchange factor Sec2 N-terminal domain-containing protein</fullName>
    </recommendedName>
</protein>
<dbReference type="GO" id="GO:0005085">
    <property type="term" value="F:guanyl-nucleotide exchange factor activity"/>
    <property type="evidence" value="ECO:0007669"/>
    <property type="project" value="InterPro"/>
</dbReference>
<gene>
    <name evidence="5" type="ORF">BHQ10_005611</name>
</gene>
<dbReference type="AlphaFoldDB" id="A0A364L1B0"/>
<accession>A0A364L1B0</accession>
<dbReference type="Proteomes" id="UP000249363">
    <property type="component" value="Unassembled WGS sequence"/>
</dbReference>
<evidence type="ECO:0000256" key="3">
    <source>
        <dbReference type="SAM" id="MobiDB-lite"/>
    </source>
</evidence>
<feature type="region of interest" description="Disordered" evidence="3">
    <location>
        <begin position="137"/>
        <end position="191"/>
    </location>
</feature>
<sequence>MQTATSVYTVTSKAKTTLLGEEYGPMKESVSGTPCPHCGSDSVSHDATAAQQRIEELEAQLLIYSEKASETAVRLADYENEIHSLRQQAQAWNNNHESTATTAAATDYPPKTPDANAQQQQQQGRFANFASYFPYRRTGSRAGSKDSSTPPQTSYSNYTNSSPGGGGGHTSPSANTSFHSHDTASSSDPTTITTSNALALQTALNREQGLRKAAESQLSQAHSELEELTAQLFSQANEMVAQERKARAKLEERVALLEKRDGEKRKRLDRLEKAIARVERVRGLINS</sequence>
<evidence type="ECO:0000256" key="1">
    <source>
        <dbReference type="ARBA" id="ARBA00023054"/>
    </source>
</evidence>
<dbReference type="PANTHER" id="PTHR14430:SF4">
    <property type="entry name" value="GDP_GTP EXCHANGE FACTOR SEC2 N-TERMINAL DOMAIN-CONTAINING PROTEIN"/>
    <property type="match status" value="1"/>
</dbReference>
<dbReference type="GeneID" id="63794827"/>
<proteinExistence type="predicted"/>
<dbReference type="GO" id="GO:0051286">
    <property type="term" value="C:cell tip"/>
    <property type="evidence" value="ECO:0007669"/>
    <property type="project" value="TreeGrafter"/>
</dbReference>
<keyword evidence="1 2" id="KW-0175">Coiled coil</keyword>
<dbReference type="GO" id="GO:0006887">
    <property type="term" value="P:exocytosis"/>
    <property type="evidence" value="ECO:0007669"/>
    <property type="project" value="TreeGrafter"/>
</dbReference>
<name>A0A364L1B0_TALAM</name>
<dbReference type="OrthoDB" id="5560525at2759"/>
<dbReference type="EMBL" id="MIKG01000010">
    <property type="protein sequence ID" value="RAO69599.1"/>
    <property type="molecule type" value="Genomic_DNA"/>
</dbReference>